<evidence type="ECO:0000313" key="6">
    <source>
        <dbReference type="Proteomes" id="UP000292346"/>
    </source>
</evidence>
<dbReference type="PANTHER" id="PTHR43649">
    <property type="entry name" value="ARABINOSE-BINDING PROTEIN-RELATED"/>
    <property type="match status" value="1"/>
</dbReference>
<evidence type="ECO:0000256" key="3">
    <source>
        <dbReference type="ARBA" id="ARBA00022448"/>
    </source>
</evidence>
<dbReference type="OrthoDB" id="8663148at2"/>
<gene>
    <name evidence="5" type="primary">ngcE</name>
    <name evidence="5" type="ORF">E0H45_32320</name>
</gene>
<evidence type="ECO:0000256" key="1">
    <source>
        <dbReference type="ARBA" id="ARBA00004196"/>
    </source>
</evidence>
<accession>A0A4R0H4W1</accession>
<dbReference type="PROSITE" id="PS51257">
    <property type="entry name" value="PROKAR_LIPOPROTEIN"/>
    <property type="match status" value="1"/>
</dbReference>
<dbReference type="SUPFAM" id="SSF53850">
    <property type="entry name" value="Periplasmic binding protein-like II"/>
    <property type="match status" value="1"/>
</dbReference>
<dbReference type="Proteomes" id="UP000292346">
    <property type="component" value="Unassembled WGS sequence"/>
</dbReference>
<dbReference type="InterPro" id="IPR006059">
    <property type="entry name" value="SBP"/>
</dbReference>
<dbReference type="GO" id="GO:0030313">
    <property type="term" value="C:cell envelope"/>
    <property type="evidence" value="ECO:0007669"/>
    <property type="project" value="UniProtKB-SubCell"/>
</dbReference>
<dbReference type="EMBL" id="SJJZ01000004">
    <property type="protein sequence ID" value="TCC03800.1"/>
    <property type="molecule type" value="Genomic_DNA"/>
</dbReference>
<dbReference type="Gene3D" id="3.40.190.10">
    <property type="entry name" value="Periplasmic binding protein-like II"/>
    <property type="match status" value="2"/>
</dbReference>
<dbReference type="AlphaFoldDB" id="A0A4R0H4W1"/>
<keyword evidence="3" id="KW-0813">Transport</keyword>
<evidence type="ECO:0000256" key="2">
    <source>
        <dbReference type="ARBA" id="ARBA00008520"/>
    </source>
</evidence>
<comment type="similarity">
    <text evidence="2">Belongs to the bacterial solute-binding protein 1 family.</text>
</comment>
<keyword evidence="4" id="KW-0732">Signal</keyword>
<evidence type="ECO:0000256" key="4">
    <source>
        <dbReference type="ARBA" id="ARBA00022729"/>
    </source>
</evidence>
<comment type="caution">
    <text evidence="5">The sequence shown here is derived from an EMBL/GenBank/DDBJ whole genome shotgun (WGS) entry which is preliminary data.</text>
</comment>
<sequence length="447" mass="47780">MLRRRTLLQGALAGAVLSGCTGDPVAPPVSKENPFTVDGTAPVDLVISDEYGGFAAAAYRKKYAAAVVTPKVTPQLSDQLLPRFAAGNPPDLVLSTGDDALKLGRLVKEDQLTDLQQLLDAPSWDNQSATVKDQLLPDMLNFGRYDGAQRTVNYIASVYGIWYSASLFQRNGWEVPRTWTDLLALGTDMKAAGLGPFMYAGTHPYYLLELVLTLAAKTGGPDVVKRIDNLDDGAWKDESVTKAINAVGELTKRGLLAAGTADYDHIGSQKRLLAAKVGMLPCGNWLENEMKGLVPQDFALTMFAVPPLDTSPALASGLHVAATAPVLVPDKAKNKAGGLEYLRAMLSADVAAQVTSESSQLTIVRGAADGLEMSTALSSARDLLASAGDQLITWYFDDWYPEFAIAAAAATGQFMAGGLQQSEWTARIQAAADKLKQDNAVTKYHRD</sequence>
<organism evidence="5 6">
    <name type="scientific">Kribbella soli</name>
    <dbReference type="NCBI Taxonomy" id="1124743"/>
    <lineage>
        <taxon>Bacteria</taxon>
        <taxon>Bacillati</taxon>
        <taxon>Actinomycetota</taxon>
        <taxon>Actinomycetes</taxon>
        <taxon>Propionibacteriales</taxon>
        <taxon>Kribbellaceae</taxon>
        <taxon>Kribbella</taxon>
    </lineage>
</organism>
<protein>
    <submittedName>
        <fullName evidence="5">Carbohydrate ABC transporter, N-acetylglucosamine/diacetylchitobiose-binding protein</fullName>
    </submittedName>
</protein>
<evidence type="ECO:0000313" key="5">
    <source>
        <dbReference type="EMBL" id="TCC03800.1"/>
    </source>
</evidence>
<dbReference type="InterPro" id="IPR022386">
    <property type="entry name" value="Chitin_NgcE"/>
</dbReference>
<proteinExistence type="inferred from homology"/>
<dbReference type="RefSeq" id="WP_131344479.1">
    <property type="nucleotide sequence ID" value="NZ_SJJZ01000004.1"/>
</dbReference>
<reference evidence="5 6" key="1">
    <citation type="submission" date="2019-02" db="EMBL/GenBank/DDBJ databases">
        <title>Kribbella capetownensis sp. nov. and Kribbella speibonae sp. nov., isolated from soil.</title>
        <authorList>
            <person name="Curtis S.M."/>
            <person name="Norton I."/>
            <person name="Everest G.J."/>
            <person name="Meyers P.R."/>
        </authorList>
    </citation>
    <scope>NUCLEOTIDE SEQUENCE [LARGE SCALE GENOMIC DNA]</scope>
    <source>
        <strain evidence="5 6">KCTC 29219</strain>
    </source>
</reference>
<dbReference type="Pfam" id="PF01547">
    <property type="entry name" value="SBP_bac_1"/>
    <property type="match status" value="1"/>
</dbReference>
<keyword evidence="6" id="KW-1185">Reference proteome</keyword>
<dbReference type="NCBIfam" id="TIGR03851">
    <property type="entry name" value="chitin_NgcE"/>
    <property type="match status" value="1"/>
</dbReference>
<dbReference type="InterPro" id="IPR050490">
    <property type="entry name" value="Bact_solute-bd_prot1"/>
</dbReference>
<dbReference type="PANTHER" id="PTHR43649:SF31">
    <property type="entry name" value="SN-GLYCEROL-3-PHOSPHATE-BINDING PERIPLASMIC PROTEIN UGPB"/>
    <property type="match status" value="1"/>
</dbReference>
<comment type="subcellular location">
    <subcellularLocation>
        <location evidence="1">Cell envelope</location>
    </subcellularLocation>
</comment>
<name>A0A4R0H4W1_9ACTN</name>